<dbReference type="Pfam" id="PF16357">
    <property type="entry name" value="PepSY_TM_like_2"/>
    <property type="match status" value="1"/>
</dbReference>
<dbReference type="Proteomes" id="UP000184510">
    <property type="component" value="Unassembled WGS sequence"/>
</dbReference>
<name>A0A1M6HBI6_9BACT</name>
<dbReference type="RefSeq" id="WP_143158792.1">
    <property type="nucleotide sequence ID" value="NZ_FQYR01000003.1"/>
</dbReference>
<keyword evidence="3" id="KW-1185">Reference proteome</keyword>
<gene>
    <name evidence="2" type="ORF">SAMN02745181_1427</name>
</gene>
<accession>A0A1M6HBI6</accession>
<keyword evidence="1" id="KW-0472">Membrane</keyword>
<feature type="transmembrane region" description="Helical" evidence="1">
    <location>
        <begin position="31"/>
        <end position="54"/>
    </location>
</feature>
<dbReference type="InParanoid" id="A0A1M6HBI6"/>
<dbReference type="STRING" id="1123071.SAMN02745181_1427"/>
<dbReference type="PANTHER" id="PTHR40115:SF1">
    <property type="entry name" value="INNER MEMBRANE PROTEIN WITH PEPSY TM HELIX"/>
    <property type="match status" value="1"/>
</dbReference>
<dbReference type="OrthoDB" id="27171at2"/>
<evidence type="ECO:0000256" key="1">
    <source>
        <dbReference type="SAM" id="Phobius"/>
    </source>
</evidence>
<feature type="transmembrane region" description="Helical" evidence="1">
    <location>
        <begin position="201"/>
        <end position="220"/>
    </location>
</feature>
<proteinExistence type="predicted"/>
<evidence type="ECO:0000313" key="2">
    <source>
        <dbReference type="EMBL" id="SHJ19551.1"/>
    </source>
</evidence>
<reference evidence="2 3" key="1">
    <citation type="submission" date="2016-11" db="EMBL/GenBank/DDBJ databases">
        <authorList>
            <person name="Jaros S."/>
            <person name="Januszkiewicz K."/>
            <person name="Wedrychowicz H."/>
        </authorList>
    </citation>
    <scope>NUCLEOTIDE SEQUENCE [LARGE SCALE GENOMIC DNA]</scope>
    <source>
        <strain evidence="2 3">DSM 18772</strain>
    </source>
</reference>
<sequence>MKEEESTSEQSQQVRRKKNRRKAFWTKQFYLWHWVSSAICLAAMLLFAVTGITLNHAADIKVEPKVTEKTLQVPSELRSTVSLKGEDDFKAPLPDDLAKWLTKELGTPLKKKEAEWSEYEIYLSLPRPGGDAWLLIDRETHEVTYELTDRGTLSFLNDLHKGRHTGAAWSWFLDIFSAACVIFCLTGLGLLFVHAKRRPTTWPVVIAGILIPLILILFFIH</sequence>
<feature type="transmembrane region" description="Helical" evidence="1">
    <location>
        <begin position="171"/>
        <end position="195"/>
    </location>
</feature>
<keyword evidence="1" id="KW-0812">Transmembrane</keyword>
<dbReference type="PANTHER" id="PTHR40115">
    <property type="entry name" value="INNER MEMBRANE PROTEIN WITH PEPSY TM HELIX"/>
    <property type="match status" value="1"/>
</dbReference>
<evidence type="ECO:0000313" key="3">
    <source>
        <dbReference type="Proteomes" id="UP000184510"/>
    </source>
</evidence>
<dbReference type="InterPro" id="IPR032307">
    <property type="entry name" value="PepSY_TM-like_2"/>
</dbReference>
<dbReference type="EMBL" id="FQYR01000003">
    <property type="protein sequence ID" value="SHJ19551.1"/>
    <property type="molecule type" value="Genomic_DNA"/>
</dbReference>
<organism evidence="2 3">
    <name type="scientific">Rubritalea squalenifaciens DSM 18772</name>
    <dbReference type="NCBI Taxonomy" id="1123071"/>
    <lineage>
        <taxon>Bacteria</taxon>
        <taxon>Pseudomonadati</taxon>
        <taxon>Verrucomicrobiota</taxon>
        <taxon>Verrucomicrobiia</taxon>
        <taxon>Verrucomicrobiales</taxon>
        <taxon>Rubritaleaceae</taxon>
        <taxon>Rubritalea</taxon>
    </lineage>
</organism>
<keyword evidence="1" id="KW-1133">Transmembrane helix</keyword>
<dbReference type="AlphaFoldDB" id="A0A1M6HBI6"/>
<protein>
    <recommendedName>
        <fullName evidence="4">PepSY-associated TM region</fullName>
    </recommendedName>
</protein>
<evidence type="ECO:0008006" key="4">
    <source>
        <dbReference type="Google" id="ProtNLM"/>
    </source>
</evidence>